<gene>
    <name evidence="3" type="ORF">Ato02nite_073120</name>
</gene>
<feature type="region of interest" description="Disordered" evidence="1">
    <location>
        <begin position="27"/>
        <end position="147"/>
    </location>
</feature>
<evidence type="ECO:0000313" key="3">
    <source>
        <dbReference type="EMBL" id="GIM95519.1"/>
    </source>
</evidence>
<organism evidence="3 4">
    <name type="scientific">Paractinoplanes toevensis</name>
    <dbReference type="NCBI Taxonomy" id="571911"/>
    <lineage>
        <taxon>Bacteria</taxon>
        <taxon>Bacillati</taxon>
        <taxon>Actinomycetota</taxon>
        <taxon>Actinomycetes</taxon>
        <taxon>Micromonosporales</taxon>
        <taxon>Micromonosporaceae</taxon>
        <taxon>Paractinoplanes</taxon>
    </lineage>
</organism>
<feature type="chain" id="PRO_5037748428" evidence="2">
    <location>
        <begin position="27"/>
        <end position="147"/>
    </location>
</feature>
<sequence length="147" mass="14497">MNKKRMAAVVAGGALAALGVAGTALAAGADDAAPRVAVSASPSAGGSPSVSVAAVQPSSSASTRHTGTDDHGGRRAEKDDDHGGRATEKDDDHGSRAAEKGDDHGGRAAEKGDDHGRNRGSEKGDRHGGRGSEKGDDHGSDGHGSDD</sequence>
<dbReference type="Proteomes" id="UP000677082">
    <property type="component" value="Unassembled WGS sequence"/>
</dbReference>
<keyword evidence="2" id="KW-0732">Signal</keyword>
<comment type="caution">
    <text evidence="3">The sequence shown here is derived from an EMBL/GenBank/DDBJ whole genome shotgun (WGS) entry which is preliminary data.</text>
</comment>
<evidence type="ECO:0000313" key="4">
    <source>
        <dbReference type="Proteomes" id="UP000677082"/>
    </source>
</evidence>
<dbReference type="EMBL" id="BOQN01000095">
    <property type="protein sequence ID" value="GIM95519.1"/>
    <property type="molecule type" value="Genomic_DNA"/>
</dbReference>
<dbReference type="RefSeq" id="WP_213011235.1">
    <property type="nucleotide sequence ID" value="NZ_BOQN01000095.1"/>
</dbReference>
<name>A0A919TJV2_9ACTN</name>
<reference evidence="3 4" key="1">
    <citation type="submission" date="2021-03" db="EMBL/GenBank/DDBJ databases">
        <title>Whole genome shotgun sequence of Actinoplanes toevensis NBRC 105298.</title>
        <authorList>
            <person name="Komaki H."/>
            <person name="Tamura T."/>
        </authorList>
    </citation>
    <scope>NUCLEOTIDE SEQUENCE [LARGE SCALE GENOMIC DNA]</scope>
    <source>
        <strain evidence="3 4">NBRC 105298</strain>
    </source>
</reference>
<dbReference type="AlphaFoldDB" id="A0A919TJV2"/>
<protein>
    <submittedName>
        <fullName evidence="3">Uncharacterized protein</fullName>
    </submittedName>
</protein>
<evidence type="ECO:0000256" key="2">
    <source>
        <dbReference type="SAM" id="SignalP"/>
    </source>
</evidence>
<feature type="signal peptide" evidence="2">
    <location>
        <begin position="1"/>
        <end position="26"/>
    </location>
</feature>
<feature type="compositionally biased region" description="Basic and acidic residues" evidence="1">
    <location>
        <begin position="66"/>
        <end position="147"/>
    </location>
</feature>
<keyword evidence="4" id="KW-1185">Reference proteome</keyword>
<evidence type="ECO:0000256" key="1">
    <source>
        <dbReference type="SAM" id="MobiDB-lite"/>
    </source>
</evidence>
<feature type="compositionally biased region" description="Low complexity" evidence="1">
    <location>
        <begin position="27"/>
        <end position="62"/>
    </location>
</feature>
<accession>A0A919TJV2</accession>
<proteinExistence type="predicted"/>